<keyword evidence="1 4" id="KW-0378">Hydrolase</keyword>
<dbReference type="NCBIfam" id="NF002205">
    <property type="entry name" value="PRK01096.1"/>
    <property type="match status" value="1"/>
</dbReference>
<dbReference type="InterPro" id="IPR050135">
    <property type="entry name" value="dGTPase-like"/>
</dbReference>
<evidence type="ECO:0000256" key="1">
    <source>
        <dbReference type="ARBA" id="ARBA00022801"/>
    </source>
</evidence>
<reference evidence="5" key="1">
    <citation type="submission" date="2009-09" db="EMBL/GenBank/DDBJ databases">
        <title>The complete chromosome of Sebaldella termitidis ATCC 33386.</title>
        <authorList>
            <consortium name="US DOE Joint Genome Institute (JGI-PGF)"/>
            <person name="Lucas S."/>
            <person name="Copeland A."/>
            <person name="Lapidus A."/>
            <person name="Glavina del Rio T."/>
            <person name="Dalin E."/>
            <person name="Tice H."/>
            <person name="Bruce D."/>
            <person name="Goodwin L."/>
            <person name="Pitluck S."/>
            <person name="Kyrpides N."/>
            <person name="Mavromatis K."/>
            <person name="Ivanova N."/>
            <person name="Mikhailova N."/>
            <person name="Sims D."/>
            <person name="Meincke L."/>
            <person name="Brettin T."/>
            <person name="Detter J.C."/>
            <person name="Han C."/>
            <person name="Larimer F."/>
            <person name="Land M."/>
            <person name="Hauser L."/>
            <person name="Markowitz V."/>
            <person name="Cheng J.F."/>
            <person name="Hugenholtz P."/>
            <person name="Woyke T."/>
            <person name="Wu D."/>
            <person name="Eisen J.A."/>
        </authorList>
    </citation>
    <scope>NUCLEOTIDE SEQUENCE [LARGE SCALE GENOMIC DNA]</scope>
    <source>
        <strain evidence="5">ATCC 33386 / NCTC 11300</strain>
    </source>
</reference>
<evidence type="ECO:0000256" key="2">
    <source>
        <dbReference type="SAM" id="MobiDB-lite"/>
    </source>
</evidence>
<dbReference type="GO" id="GO:0008832">
    <property type="term" value="F:dGTPase activity"/>
    <property type="evidence" value="ECO:0007669"/>
    <property type="project" value="UniProtKB-EC"/>
</dbReference>
<dbReference type="InterPro" id="IPR003607">
    <property type="entry name" value="HD/PDEase_dom"/>
</dbReference>
<dbReference type="Gene3D" id="1.10.3550.10">
    <property type="entry name" value="eoxyguanosinetriphosphate triphosphohydrolase domain-like"/>
    <property type="match status" value="1"/>
</dbReference>
<feature type="region of interest" description="Disordered" evidence="2">
    <location>
        <begin position="1"/>
        <end position="27"/>
    </location>
</feature>
<dbReference type="Proteomes" id="UP000000845">
    <property type="component" value="Chromosome"/>
</dbReference>
<dbReference type="eggNOG" id="COG0232">
    <property type="taxonomic scope" value="Bacteria"/>
</dbReference>
<dbReference type="Gene3D" id="1.10.3410.10">
    <property type="entry name" value="putative deoxyguanosinetriphosphate triphosphohydrolase like domain"/>
    <property type="match status" value="1"/>
</dbReference>
<dbReference type="Pfam" id="PF01966">
    <property type="entry name" value="HD"/>
    <property type="match status" value="1"/>
</dbReference>
<dbReference type="HOGENOM" id="CLU_028163_2_0_0"/>
<dbReference type="InterPro" id="IPR027432">
    <property type="entry name" value="dGTP_triphosphohydrolase_C"/>
</dbReference>
<name>D1AGS3_SEBTE</name>
<dbReference type="STRING" id="526218.Sterm_3961"/>
<dbReference type="AlphaFoldDB" id="D1AGS3"/>
<dbReference type="RefSeq" id="WP_012863368.1">
    <property type="nucleotide sequence ID" value="NC_013517.1"/>
</dbReference>
<dbReference type="EC" id="3.1.5.1" evidence="4"/>
<organism evidence="4 5">
    <name type="scientific">Sebaldella termitidis (strain ATCC 33386 / NCTC 11300)</name>
    <dbReference type="NCBI Taxonomy" id="526218"/>
    <lineage>
        <taxon>Bacteria</taxon>
        <taxon>Fusobacteriati</taxon>
        <taxon>Fusobacteriota</taxon>
        <taxon>Fusobacteriia</taxon>
        <taxon>Fusobacteriales</taxon>
        <taxon>Leptotrichiaceae</taxon>
        <taxon>Sebaldella</taxon>
    </lineage>
</organism>
<dbReference type="PROSITE" id="PS51831">
    <property type="entry name" value="HD"/>
    <property type="match status" value="1"/>
</dbReference>
<feature type="compositionally biased region" description="Polar residues" evidence="2">
    <location>
        <begin position="1"/>
        <end position="14"/>
    </location>
</feature>
<dbReference type="PANTHER" id="PTHR11373">
    <property type="entry name" value="DEOXYNUCLEOSIDE TRIPHOSPHATE TRIPHOSPHOHYDROLASE"/>
    <property type="match status" value="1"/>
</dbReference>
<keyword evidence="5" id="KW-1185">Reference proteome</keyword>
<sequence>MTNRMSWKNLLSQESKSRRGRNKSINNNDLRTEFEKDYHRILISASFRRLQDKTQVFPLDKNDFVRTRLTHSIEVSSFAKSIAQSISNRLINDKIDEEFTQEDAGFISDILASAGLLHDIGNPPFGHFGEDTIRSWFNEKLDEITIENPVTNNMQKLSEILTPQMCEDFKNFEGNAQAIRLVSKLHFLIDENGMNLTYALLNTLIKYPGSSLEINKKSGDIKDKKMGYYFAEKDLFDSIIEETGTLNKKTGKISRHPLTFLLEAADDIAYSTADIEDGFKKDYITYEDLAKIVEPLKNEENPSLCCYQKLVYYKERAIEKNYEKPEMYAVQRWIIFAQGYMINSAVSSFINNYESIMHGEYKYDLFEETNSKELVKRLKGLAAKKIYRSFAIIKMEITAHNIISFFLEHFMNSVLYYDTPFNEKYLKGVDKRFLNIISDNYMHIYRYYTEKYIKNNEGESEEKLFAYKLYLRLLLVTDYICGMTDTYAKTLYQELTGII</sequence>
<dbReference type="SUPFAM" id="SSF109604">
    <property type="entry name" value="HD-domain/PDEase-like"/>
    <property type="match status" value="1"/>
</dbReference>
<protein>
    <submittedName>
        <fullName evidence="4">Deoxyguanosinetriphosphate triphosphohydrolase</fullName>
        <ecNumber evidence="4">3.1.5.1</ecNumber>
    </submittedName>
</protein>
<proteinExistence type="predicted"/>
<dbReference type="EMBL" id="CP001739">
    <property type="protein sequence ID" value="ACZ10793.1"/>
    <property type="molecule type" value="Genomic_DNA"/>
</dbReference>
<dbReference type="InterPro" id="IPR023293">
    <property type="entry name" value="dGTP_triP_hydro_central_sf"/>
</dbReference>
<accession>D1AGS3</accession>
<dbReference type="NCBIfam" id="TIGR01353">
    <property type="entry name" value="dGTP_triPase"/>
    <property type="match status" value="1"/>
</dbReference>
<dbReference type="PANTHER" id="PTHR11373:SF32">
    <property type="entry name" value="DEOXYGUANOSINETRIPHOSPHATE TRIPHOSPHOHYDROLASE"/>
    <property type="match status" value="1"/>
</dbReference>
<evidence type="ECO:0000259" key="3">
    <source>
        <dbReference type="PROSITE" id="PS51831"/>
    </source>
</evidence>
<feature type="domain" description="HD" evidence="3">
    <location>
        <begin position="68"/>
        <end position="271"/>
    </location>
</feature>
<gene>
    <name evidence="4" type="ordered locus">Sterm_3961</name>
</gene>
<evidence type="ECO:0000313" key="5">
    <source>
        <dbReference type="Proteomes" id="UP000000845"/>
    </source>
</evidence>
<reference evidence="4 5" key="2">
    <citation type="journal article" date="2010" name="Stand. Genomic Sci.">
        <title>Complete genome sequence of Sebaldella termitidis type strain (NCTC 11300).</title>
        <authorList>
            <person name="Harmon-Smith M."/>
            <person name="Celia L."/>
            <person name="Chertkov O."/>
            <person name="Lapidus A."/>
            <person name="Copeland A."/>
            <person name="Glavina Del Rio T."/>
            <person name="Nolan M."/>
            <person name="Lucas S."/>
            <person name="Tice H."/>
            <person name="Cheng J.F."/>
            <person name="Han C."/>
            <person name="Detter J.C."/>
            <person name="Bruce D."/>
            <person name="Goodwin L."/>
            <person name="Pitluck S."/>
            <person name="Pati A."/>
            <person name="Liolios K."/>
            <person name="Ivanova N."/>
            <person name="Mavromatis K."/>
            <person name="Mikhailova N."/>
            <person name="Chen A."/>
            <person name="Palaniappan K."/>
            <person name="Land M."/>
            <person name="Hauser L."/>
            <person name="Chang Y.J."/>
            <person name="Jeffries C.D."/>
            <person name="Brettin T."/>
            <person name="Goker M."/>
            <person name="Beck B."/>
            <person name="Bristow J."/>
            <person name="Eisen J.A."/>
            <person name="Markowitz V."/>
            <person name="Hugenholtz P."/>
            <person name="Kyrpides N.C."/>
            <person name="Klenk H.P."/>
            <person name="Chen F."/>
        </authorList>
    </citation>
    <scope>NUCLEOTIDE SEQUENCE [LARGE SCALE GENOMIC DNA]</scope>
    <source>
        <strain evidence="5">ATCC 33386 / NCTC 11300</strain>
    </source>
</reference>
<dbReference type="GO" id="GO:0006203">
    <property type="term" value="P:dGTP catabolic process"/>
    <property type="evidence" value="ECO:0007669"/>
    <property type="project" value="TreeGrafter"/>
</dbReference>
<evidence type="ECO:0000313" key="4">
    <source>
        <dbReference type="EMBL" id="ACZ10793.1"/>
    </source>
</evidence>
<dbReference type="InterPro" id="IPR006674">
    <property type="entry name" value="HD_domain"/>
</dbReference>
<dbReference type="InterPro" id="IPR006261">
    <property type="entry name" value="dGTPase"/>
</dbReference>
<dbReference type="SMART" id="SM00471">
    <property type="entry name" value="HDc"/>
    <property type="match status" value="1"/>
</dbReference>
<dbReference type="KEGG" id="str:Sterm_3961"/>
<dbReference type="CDD" id="cd00077">
    <property type="entry name" value="HDc"/>
    <property type="match status" value="1"/>
</dbReference>
<dbReference type="Gene3D" id="1.10.3210.10">
    <property type="entry name" value="Hypothetical protein af1432"/>
    <property type="match status" value="1"/>
</dbReference>